<name>A0A225UD88_9STRA</name>
<evidence type="ECO:0000313" key="2">
    <source>
        <dbReference type="Proteomes" id="UP000198211"/>
    </source>
</evidence>
<feature type="non-terminal residue" evidence="1">
    <location>
        <position position="62"/>
    </location>
</feature>
<accession>A0A225UD88</accession>
<dbReference type="Proteomes" id="UP000198211">
    <property type="component" value="Unassembled WGS sequence"/>
</dbReference>
<gene>
    <name evidence="1" type="ORF">PHMEG_00040596</name>
</gene>
<organism evidence="1 2">
    <name type="scientific">Phytophthora megakarya</name>
    <dbReference type="NCBI Taxonomy" id="4795"/>
    <lineage>
        <taxon>Eukaryota</taxon>
        <taxon>Sar</taxon>
        <taxon>Stramenopiles</taxon>
        <taxon>Oomycota</taxon>
        <taxon>Peronosporomycetes</taxon>
        <taxon>Peronosporales</taxon>
        <taxon>Peronosporaceae</taxon>
        <taxon>Phytophthora</taxon>
    </lineage>
</organism>
<sequence length="62" mass="7291">MGRKNRDEDDYVTYTIITSPATEHVPADTAKINIPKFYGGNAKDWLRWSMRFKSLAQRKNWT</sequence>
<keyword evidence="2" id="KW-1185">Reference proteome</keyword>
<dbReference type="EMBL" id="NBNE01021320">
    <property type="protein sequence ID" value="OWY91002.1"/>
    <property type="molecule type" value="Genomic_DNA"/>
</dbReference>
<dbReference type="OrthoDB" id="98182at2759"/>
<reference evidence="2" key="1">
    <citation type="submission" date="2017-03" db="EMBL/GenBank/DDBJ databases">
        <title>Phytopthora megakarya and P. palmivora, two closely related causual agents of cacao black pod achieved similar genome size and gene model numbers by different mechanisms.</title>
        <authorList>
            <person name="Ali S."/>
            <person name="Shao J."/>
            <person name="Larry D.J."/>
            <person name="Kronmiller B."/>
            <person name="Shen D."/>
            <person name="Strem M.D."/>
            <person name="Melnick R.L."/>
            <person name="Guiltinan M.J."/>
            <person name="Tyler B.M."/>
            <person name="Meinhardt L.W."/>
            <person name="Bailey B.A."/>
        </authorList>
    </citation>
    <scope>NUCLEOTIDE SEQUENCE [LARGE SCALE GENOMIC DNA]</scope>
    <source>
        <strain evidence="2">zdho120</strain>
    </source>
</reference>
<proteinExistence type="predicted"/>
<protein>
    <submittedName>
        <fullName evidence="1">Uncharacterized protein</fullName>
    </submittedName>
</protein>
<evidence type="ECO:0000313" key="1">
    <source>
        <dbReference type="EMBL" id="OWY91002.1"/>
    </source>
</evidence>
<comment type="caution">
    <text evidence="1">The sequence shown here is derived from an EMBL/GenBank/DDBJ whole genome shotgun (WGS) entry which is preliminary data.</text>
</comment>
<dbReference type="AlphaFoldDB" id="A0A225UD88"/>